<feature type="compositionally biased region" description="Low complexity" evidence="4">
    <location>
        <begin position="43"/>
        <end position="56"/>
    </location>
</feature>
<evidence type="ECO:0000256" key="2">
    <source>
        <dbReference type="ARBA" id="ARBA00023015"/>
    </source>
</evidence>
<name>A0AAV1DL32_OLDCO</name>
<dbReference type="GO" id="GO:0003700">
    <property type="term" value="F:DNA-binding transcription factor activity"/>
    <property type="evidence" value="ECO:0007669"/>
    <property type="project" value="InterPro"/>
</dbReference>
<dbReference type="InterPro" id="IPR040356">
    <property type="entry name" value="SPEAR"/>
</dbReference>
<evidence type="ECO:0000256" key="1">
    <source>
        <dbReference type="ARBA" id="ARBA00022491"/>
    </source>
</evidence>
<evidence type="ECO:0000313" key="6">
    <source>
        <dbReference type="Proteomes" id="UP001161247"/>
    </source>
</evidence>
<keyword evidence="3" id="KW-0804">Transcription</keyword>
<sequence>MKEKKAPKRGLGIAKLEEIRMAEEEKKKSLVSLSLNHSDITNSASSSSSLALLQKSPSPPPTHDPPSPISLSRRTTIPSLNSNSSNPNPAVGLPSLNSGYGHMGFSRGHVGVETYPKVCSYGEFGRDNNGVFRLDHRQPNNNHPGFVCRSISSDFPPAPNPLRGCQRFPQQSSASSGVPISPSSVLNYLAEKPFKNHLRTGGSAYNKALLTEDEKKMAVGMKRPYPFAMQSPPGPAYDPCSCVFCVPKSEKSTRWISNTSARDHTDLAGYHVKREGEVLRRSTVQSEPNHSDIKLTENRMLNGDFLTLAPPPRPSLATANSGPITQIDDGKGSFHGQVPPCESSMQQPLLKLFPEPAENEIGQVVQRSSSYKCGGEDGEKVDLRLKL</sequence>
<evidence type="ECO:0000256" key="4">
    <source>
        <dbReference type="SAM" id="MobiDB-lite"/>
    </source>
</evidence>
<keyword evidence="1" id="KW-0678">Repressor</keyword>
<proteinExistence type="predicted"/>
<evidence type="ECO:0000256" key="3">
    <source>
        <dbReference type="ARBA" id="ARBA00023163"/>
    </source>
</evidence>
<dbReference type="AlphaFoldDB" id="A0AAV1DL32"/>
<keyword evidence="2" id="KW-0805">Transcription regulation</keyword>
<protein>
    <submittedName>
        <fullName evidence="5">OLC1v1008237C1</fullName>
    </submittedName>
</protein>
<feature type="compositionally biased region" description="Low complexity" evidence="4">
    <location>
        <begin position="78"/>
        <end position="89"/>
    </location>
</feature>
<dbReference type="PANTHER" id="PTHR33388">
    <property type="entry name" value="OS01G0212500 PROTEIN"/>
    <property type="match status" value="1"/>
</dbReference>
<dbReference type="EMBL" id="OX459123">
    <property type="protein sequence ID" value="CAI9108593.1"/>
    <property type="molecule type" value="Genomic_DNA"/>
</dbReference>
<gene>
    <name evidence="5" type="ORF">OLC1_LOCUS16654</name>
</gene>
<dbReference type="PANTHER" id="PTHR33388:SF1">
    <property type="entry name" value="PROTEIN SPEAR2"/>
    <property type="match status" value="1"/>
</dbReference>
<dbReference type="Proteomes" id="UP001161247">
    <property type="component" value="Chromosome 6"/>
</dbReference>
<feature type="region of interest" description="Disordered" evidence="4">
    <location>
        <begin position="39"/>
        <end position="93"/>
    </location>
</feature>
<keyword evidence="6" id="KW-1185">Reference proteome</keyword>
<organism evidence="5 6">
    <name type="scientific">Oldenlandia corymbosa var. corymbosa</name>
    <dbReference type="NCBI Taxonomy" id="529605"/>
    <lineage>
        <taxon>Eukaryota</taxon>
        <taxon>Viridiplantae</taxon>
        <taxon>Streptophyta</taxon>
        <taxon>Embryophyta</taxon>
        <taxon>Tracheophyta</taxon>
        <taxon>Spermatophyta</taxon>
        <taxon>Magnoliopsida</taxon>
        <taxon>eudicotyledons</taxon>
        <taxon>Gunneridae</taxon>
        <taxon>Pentapetalae</taxon>
        <taxon>asterids</taxon>
        <taxon>lamiids</taxon>
        <taxon>Gentianales</taxon>
        <taxon>Rubiaceae</taxon>
        <taxon>Rubioideae</taxon>
        <taxon>Spermacoceae</taxon>
        <taxon>Hedyotis-Oldenlandia complex</taxon>
        <taxon>Oldenlandia</taxon>
    </lineage>
</organism>
<reference evidence="5" key="1">
    <citation type="submission" date="2023-03" db="EMBL/GenBank/DDBJ databases">
        <authorList>
            <person name="Julca I."/>
        </authorList>
    </citation>
    <scope>NUCLEOTIDE SEQUENCE</scope>
</reference>
<feature type="compositionally biased region" description="Pro residues" evidence="4">
    <location>
        <begin position="57"/>
        <end position="68"/>
    </location>
</feature>
<feature type="region of interest" description="Disordered" evidence="4">
    <location>
        <begin position="311"/>
        <end position="343"/>
    </location>
</feature>
<accession>A0AAV1DL32</accession>
<evidence type="ECO:0000313" key="5">
    <source>
        <dbReference type="EMBL" id="CAI9108593.1"/>
    </source>
</evidence>